<accession>A0A2N5VNM9</accession>
<gene>
    <name evidence="2" type="ORF">PCASD_00457</name>
</gene>
<dbReference type="AlphaFoldDB" id="A0A2N5VNM9"/>
<feature type="signal peptide" evidence="1">
    <location>
        <begin position="1"/>
        <end position="22"/>
    </location>
</feature>
<evidence type="ECO:0000256" key="1">
    <source>
        <dbReference type="SAM" id="SignalP"/>
    </source>
</evidence>
<proteinExistence type="predicted"/>
<protein>
    <submittedName>
        <fullName evidence="2">Uncharacterized protein</fullName>
    </submittedName>
</protein>
<dbReference type="EMBL" id="PGCI01000004">
    <property type="protein sequence ID" value="PLW51609.1"/>
    <property type="molecule type" value="Genomic_DNA"/>
</dbReference>
<evidence type="ECO:0000313" key="3">
    <source>
        <dbReference type="Proteomes" id="UP000235392"/>
    </source>
</evidence>
<dbReference type="Proteomes" id="UP000235392">
    <property type="component" value="Unassembled WGS sequence"/>
</dbReference>
<comment type="caution">
    <text evidence="2">The sequence shown here is derived from an EMBL/GenBank/DDBJ whole genome shotgun (WGS) entry which is preliminary data.</text>
</comment>
<keyword evidence="1" id="KW-0732">Signal</keyword>
<feature type="chain" id="PRO_5014691620" evidence="1">
    <location>
        <begin position="23"/>
        <end position="63"/>
    </location>
</feature>
<evidence type="ECO:0000313" key="2">
    <source>
        <dbReference type="EMBL" id="PLW51609.1"/>
    </source>
</evidence>
<organism evidence="2 3">
    <name type="scientific">Puccinia coronata f. sp. avenae</name>
    <dbReference type="NCBI Taxonomy" id="200324"/>
    <lineage>
        <taxon>Eukaryota</taxon>
        <taxon>Fungi</taxon>
        <taxon>Dikarya</taxon>
        <taxon>Basidiomycota</taxon>
        <taxon>Pucciniomycotina</taxon>
        <taxon>Pucciniomycetes</taxon>
        <taxon>Pucciniales</taxon>
        <taxon>Pucciniaceae</taxon>
        <taxon>Puccinia</taxon>
    </lineage>
</organism>
<sequence>MLPLRTLPADSLLSMIIALIDASLVNDLRATECKVSSDCLVEQSYCSERPQPNPESQMKHISN</sequence>
<name>A0A2N5VNM9_9BASI</name>
<reference evidence="2 3" key="1">
    <citation type="submission" date="2017-11" db="EMBL/GenBank/DDBJ databases">
        <title>De novo assembly and phasing of dikaryotic genomes from two isolates of Puccinia coronata f. sp. avenae, the causal agent of oat crown rust.</title>
        <authorList>
            <person name="Miller M.E."/>
            <person name="Zhang Y."/>
            <person name="Omidvar V."/>
            <person name="Sperschneider J."/>
            <person name="Schwessinger B."/>
            <person name="Raley C."/>
            <person name="Palmer J.M."/>
            <person name="Garnica D."/>
            <person name="Upadhyaya N."/>
            <person name="Rathjen J."/>
            <person name="Taylor J.M."/>
            <person name="Park R.F."/>
            <person name="Dodds P.N."/>
            <person name="Hirsch C.D."/>
            <person name="Kianian S.F."/>
            <person name="Figueroa M."/>
        </authorList>
    </citation>
    <scope>NUCLEOTIDE SEQUENCE [LARGE SCALE GENOMIC DNA]</scope>
    <source>
        <strain evidence="2">12SD80</strain>
    </source>
</reference>